<keyword evidence="3" id="KW-1185">Reference proteome</keyword>
<keyword evidence="2" id="KW-0255">Endonuclease</keyword>
<keyword evidence="2" id="KW-0378">Hydrolase</keyword>
<dbReference type="Proteomes" id="UP000663444">
    <property type="component" value="Chromosome"/>
</dbReference>
<dbReference type="Gene3D" id="1.10.30.50">
    <property type="match status" value="1"/>
</dbReference>
<feature type="domain" description="HNH nuclease" evidence="1">
    <location>
        <begin position="113"/>
        <end position="170"/>
    </location>
</feature>
<evidence type="ECO:0000313" key="2">
    <source>
        <dbReference type="EMBL" id="QRJ62738.1"/>
    </source>
</evidence>
<accession>A0A974SNE5</accession>
<dbReference type="CDD" id="cd00085">
    <property type="entry name" value="HNHc"/>
    <property type="match status" value="1"/>
</dbReference>
<dbReference type="KEGG" id="ares:IWH25_13290"/>
<evidence type="ECO:0000313" key="3">
    <source>
        <dbReference type="Proteomes" id="UP000663444"/>
    </source>
</evidence>
<keyword evidence="2" id="KW-0540">Nuclease</keyword>
<dbReference type="Pfam" id="PF13391">
    <property type="entry name" value="HNH_2"/>
    <property type="match status" value="1"/>
</dbReference>
<organism evidence="2 3">
    <name type="scientific">Azospira restricta</name>
    <dbReference type="NCBI Taxonomy" id="404405"/>
    <lineage>
        <taxon>Bacteria</taxon>
        <taxon>Pseudomonadati</taxon>
        <taxon>Pseudomonadota</taxon>
        <taxon>Betaproteobacteria</taxon>
        <taxon>Rhodocyclales</taxon>
        <taxon>Rhodocyclaceae</taxon>
        <taxon>Azospira</taxon>
    </lineage>
</organism>
<reference evidence="2" key="1">
    <citation type="submission" date="2020-11" db="EMBL/GenBank/DDBJ databases">
        <title>Azospira restricta DSM 18626 genome sequence.</title>
        <authorList>
            <person name="Moe W.M."/>
        </authorList>
    </citation>
    <scope>NUCLEOTIDE SEQUENCE</scope>
    <source>
        <strain evidence="2">DSM 18626</strain>
    </source>
</reference>
<name>A0A974SNE5_9RHOO</name>
<evidence type="ECO:0000259" key="1">
    <source>
        <dbReference type="SMART" id="SM00507"/>
    </source>
</evidence>
<dbReference type="InterPro" id="IPR003615">
    <property type="entry name" value="HNH_nuc"/>
</dbReference>
<proteinExistence type="predicted"/>
<protein>
    <submittedName>
        <fullName evidence="2">HNH endonuclease</fullName>
    </submittedName>
</protein>
<sequence>MSTWLDDISSALANLGGIAHYESLYPEVKKVRSGTFPDSWKKIIQRTIQDHSADSDGFKGNNIFYSVKGIGSGVWGLRSHLISTPSASDIEPPSAPERLLIETYRVLRDTELARKIKALHKNICQLCGQTVMLKDGATYAEAHHIKPLGSPHNGPDVAENIVVLCPNHHVMLDYGTIPLEGKDLRSSQGHVIGGAYIAYHNENIFSQGRL</sequence>
<dbReference type="EMBL" id="CP064781">
    <property type="protein sequence ID" value="QRJ62738.1"/>
    <property type="molecule type" value="Genomic_DNA"/>
</dbReference>
<gene>
    <name evidence="2" type="ORF">IWH25_13290</name>
</gene>
<dbReference type="SMART" id="SM00507">
    <property type="entry name" value="HNHc"/>
    <property type="match status" value="1"/>
</dbReference>
<dbReference type="RefSeq" id="WP_203386269.1">
    <property type="nucleotide sequence ID" value="NZ_CP064781.1"/>
</dbReference>
<dbReference type="GO" id="GO:0004519">
    <property type="term" value="F:endonuclease activity"/>
    <property type="evidence" value="ECO:0007669"/>
    <property type="project" value="UniProtKB-KW"/>
</dbReference>
<dbReference type="AlphaFoldDB" id="A0A974SNE5"/>